<dbReference type="Proteomes" id="UP000245708">
    <property type="component" value="Unassembled WGS sequence"/>
</dbReference>
<gene>
    <name evidence="1" type="ORF">C7455_11810</name>
</gene>
<evidence type="ECO:0000313" key="1">
    <source>
        <dbReference type="EMBL" id="PWK55319.1"/>
    </source>
</evidence>
<dbReference type="AlphaFoldDB" id="A0A316G385"/>
<organism evidence="1 2">
    <name type="scientific">Roseicyclus mahoneyensis</name>
    <dbReference type="NCBI Taxonomy" id="164332"/>
    <lineage>
        <taxon>Bacteria</taxon>
        <taxon>Pseudomonadati</taxon>
        <taxon>Pseudomonadota</taxon>
        <taxon>Alphaproteobacteria</taxon>
        <taxon>Rhodobacterales</taxon>
        <taxon>Roseobacteraceae</taxon>
        <taxon>Roseicyclus</taxon>
    </lineage>
</organism>
<dbReference type="OrthoDB" id="7819655at2"/>
<protein>
    <submittedName>
        <fullName evidence="1">Uncharacterized protein</fullName>
    </submittedName>
</protein>
<sequence>MSHHGRDTVVVSPPSFERTDFARVDTALSAPHGPHDRGWLMARFAEGLQIRLLKPPHQGLILFQPGKLAWRPVDGAGRALVVHDLRVAPGPIAREGAARLWSAAEDFARYYGFVAVLALIGRGAGLISRDHAPGRGWLTLDEGPAETRLVGRILQGPLELPRLPRDWDRRASALGPGLVVQTTGEYETLEARAAAIVAAASARGIAARRDRLTDPEMVHARAVRPGAVCTVVADGVLLGGPELSVDTILALSGGPPAGQRPS</sequence>
<dbReference type="EMBL" id="QGGW01000018">
    <property type="protein sequence ID" value="PWK55319.1"/>
    <property type="molecule type" value="Genomic_DNA"/>
</dbReference>
<keyword evidence="2" id="KW-1185">Reference proteome</keyword>
<proteinExistence type="predicted"/>
<dbReference type="RefSeq" id="WP_146200053.1">
    <property type="nucleotide sequence ID" value="NZ_QGGW01000018.1"/>
</dbReference>
<comment type="caution">
    <text evidence="1">The sequence shown here is derived from an EMBL/GenBank/DDBJ whole genome shotgun (WGS) entry which is preliminary data.</text>
</comment>
<evidence type="ECO:0000313" key="2">
    <source>
        <dbReference type="Proteomes" id="UP000245708"/>
    </source>
</evidence>
<name>A0A316G385_9RHOB</name>
<accession>A0A316G385</accession>
<reference evidence="1 2" key="1">
    <citation type="submission" date="2018-05" db="EMBL/GenBank/DDBJ databases">
        <title>Genomic Encyclopedia of Type Strains, Phase IV (KMG-IV): sequencing the most valuable type-strain genomes for metagenomic binning, comparative biology and taxonomic classification.</title>
        <authorList>
            <person name="Goeker M."/>
        </authorList>
    </citation>
    <scope>NUCLEOTIDE SEQUENCE [LARGE SCALE GENOMIC DNA]</scope>
    <source>
        <strain evidence="1 2">DSM 16097</strain>
    </source>
</reference>